<feature type="compositionally biased region" description="Basic residues" evidence="1">
    <location>
        <begin position="75"/>
        <end position="93"/>
    </location>
</feature>
<protein>
    <submittedName>
        <fullName evidence="3">Uncharacterized protein</fullName>
    </submittedName>
</protein>
<accession>A0A5C2RR08</accession>
<evidence type="ECO:0000313" key="3">
    <source>
        <dbReference type="EMBL" id="RPD52867.1"/>
    </source>
</evidence>
<gene>
    <name evidence="3" type="ORF">L227DRAFT_428013</name>
    <name evidence="2" type="ORF">L227DRAFT_62524</name>
</gene>
<dbReference type="Proteomes" id="UP000313359">
    <property type="component" value="Unassembled WGS sequence"/>
</dbReference>
<sequence>MQPQHDIDALACNGSDNSVVVATCRPRRTSPKYRRVVTGKMIFDSAVSDYAIDFRARHSTGLQSSGRPSGTPQRLRQKASSRRCTRPRPHSTPHARGDMSRQRLVRAGGFADEYAAAFLDEPERVQLERLDRELNDLAKRWSATLLSLSLMSSSSTHQPPIRMGSANQPSLLNQVSVLQPPSASSSCPTWTRCTALRIVSCLTAWRAGLLHIWIGLCYLQRHQTVIPGEDVHASSRGNVRLAWEPSWRIGGVYYLRRS</sequence>
<proteinExistence type="predicted"/>
<name>A0A5C2RR08_9APHY</name>
<organism evidence="3 4">
    <name type="scientific">Lentinus tigrinus ALCF2SS1-6</name>
    <dbReference type="NCBI Taxonomy" id="1328759"/>
    <lineage>
        <taxon>Eukaryota</taxon>
        <taxon>Fungi</taxon>
        <taxon>Dikarya</taxon>
        <taxon>Basidiomycota</taxon>
        <taxon>Agaricomycotina</taxon>
        <taxon>Agaricomycetes</taxon>
        <taxon>Polyporales</taxon>
        <taxon>Polyporaceae</taxon>
        <taxon>Lentinus</taxon>
    </lineage>
</organism>
<dbReference type="EMBL" id="ML122377">
    <property type="protein sequence ID" value="RPD52290.1"/>
    <property type="molecule type" value="Genomic_DNA"/>
</dbReference>
<evidence type="ECO:0000313" key="2">
    <source>
        <dbReference type="EMBL" id="RPD52290.1"/>
    </source>
</evidence>
<dbReference type="AlphaFoldDB" id="A0A5C2RR08"/>
<reference evidence="3" key="1">
    <citation type="journal article" date="2018" name="Genome Biol. Evol.">
        <title>Genomics and development of Lentinus tigrinus, a white-rot wood-decaying mushroom with dimorphic fruiting bodies.</title>
        <authorList>
            <person name="Wu B."/>
            <person name="Xu Z."/>
            <person name="Knudson A."/>
            <person name="Carlson A."/>
            <person name="Chen N."/>
            <person name="Kovaka S."/>
            <person name="LaButti K."/>
            <person name="Lipzen A."/>
            <person name="Pennachio C."/>
            <person name="Riley R."/>
            <person name="Schakwitz W."/>
            <person name="Umezawa K."/>
            <person name="Ohm R.A."/>
            <person name="Grigoriev I.V."/>
            <person name="Nagy L.G."/>
            <person name="Gibbons J."/>
            <person name="Hibbett D."/>
        </authorList>
    </citation>
    <scope>NUCLEOTIDE SEQUENCE [LARGE SCALE GENOMIC DNA]</scope>
    <source>
        <strain evidence="3">ALCF2SS1-6</strain>
    </source>
</reference>
<evidence type="ECO:0000313" key="4">
    <source>
        <dbReference type="Proteomes" id="UP000313359"/>
    </source>
</evidence>
<feature type="region of interest" description="Disordered" evidence="1">
    <location>
        <begin position="59"/>
        <end position="101"/>
    </location>
</feature>
<evidence type="ECO:0000256" key="1">
    <source>
        <dbReference type="SAM" id="MobiDB-lite"/>
    </source>
</evidence>
<keyword evidence="4" id="KW-1185">Reference proteome</keyword>
<dbReference type="EMBL" id="ML122337">
    <property type="protein sequence ID" value="RPD52867.1"/>
    <property type="molecule type" value="Genomic_DNA"/>
</dbReference>
<feature type="compositionally biased region" description="Polar residues" evidence="1">
    <location>
        <begin position="60"/>
        <end position="74"/>
    </location>
</feature>